<evidence type="ECO:0000256" key="1">
    <source>
        <dbReference type="SAM" id="MobiDB-lite"/>
    </source>
</evidence>
<keyword evidence="3" id="KW-1185">Reference proteome</keyword>
<proteinExistence type="predicted"/>
<feature type="compositionally biased region" description="Polar residues" evidence="1">
    <location>
        <begin position="30"/>
        <end position="47"/>
    </location>
</feature>
<feature type="compositionally biased region" description="Basic residues" evidence="1">
    <location>
        <begin position="68"/>
        <end position="78"/>
    </location>
</feature>
<dbReference type="EMBL" id="JARIHO010000005">
    <property type="protein sequence ID" value="KAJ7360712.1"/>
    <property type="molecule type" value="Genomic_DNA"/>
</dbReference>
<sequence>MYPLEMASQPNPTITSFAGAFDHELAVPGNHSTPSDPDMNVPSTATAAPNPDHKQDHKTESDATPRSGPHRCQRKHASQKNPIYGLVNGARQSNQIFTPDSLQRLSVGNPSGLLLKTSLKPVLASCECLRWSHQINWWLVFWISARTVWHCEHVSEETGCWLHFSTQHMFSQGGYGGGRNFVTKVSPFGGCVVAMFGHQITSAEPRAVLVASLLFPTMPKGPPKRSTVPRGPDGMFLSTQSHPNTSGSSDESENLSNDSDSDIGLLEFAQGQKFGPIAEFAVKRYRSHCGVQARDLDIARAEWEKRKANIYTYKKTATAAN</sequence>
<comment type="caution">
    <text evidence="2">The sequence shown here is derived from an EMBL/GenBank/DDBJ whole genome shotgun (WGS) entry which is preliminary data.</text>
</comment>
<accession>A0AAD7F0S4</accession>
<dbReference type="AlphaFoldDB" id="A0AAD7F0S4"/>
<feature type="compositionally biased region" description="Low complexity" evidence="1">
    <location>
        <begin position="246"/>
        <end position="258"/>
    </location>
</feature>
<feature type="region of interest" description="Disordered" evidence="1">
    <location>
        <begin position="25"/>
        <end position="78"/>
    </location>
</feature>
<reference evidence="2" key="1">
    <citation type="submission" date="2023-03" db="EMBL/GenBank/DDBJ databases">
        <title>Massive genome expansion in bonnet fungi (Mycena s.s.) driven by repeated elements and novel gene families across ecological guilds.</title>
        <authorList>
            <consortium name="Lawrence Berkeley National Laboratory"/>
            <person name="Harder C.B."/>
            <person name="Miyauchi S."/>
            <person name="Viragh M."/>
            <person name="Kuo A."/>
            <person name="Thoen E."/>
            <person name="Andreopoulos B."/>
            <person name="Lu D."/>
            <person name="Skrede I."/>
            <person name="Drula E."/>
            <person name="Henrissat B."/>
            <person name="Morin E."/>
            <person name="Kohler A."/>
            <person name="Barry K."/>
            <person name="LaButti K."/>
            <person name="Morin E."/>
            <person name="Salamov A."/>
            <person name="Lipzen A."/>
            <person name="Mereny Z."/>
            <person name="Hegedus B."/>
            <person name="Baldrian P."/>
            <person name="Stursova M."/>
            <person name="Weitz H."/>
            <person name="Taylor A."/>
            <person name="Grigoriev I.V."/>
            <person name="Nagy L.G."/>
            <person name="Martin F."/>
            <person name="Kauserud H."/>
        </authorList>
    </citation>
    <scope>NUCLEOTIDE SEQUENCE</scope>
    <source>
        <strain evidence="2">CBHHK002</strain>
    </source>
</reference>
<feature type="compositionally biased region" description="Basic and acidic residues" evidence="1">
    <location>
        <begin position="51"/>
        <end position="63"/>
    </location>
</feature>
<dbReference type="Proteomes" id="UP001218218">
    <property type="component" value="Unassembled WGS sequence"/>
</dbReference>
<gene>
    <name evidence="2" type="ORF">DFH08DRAFT_800157</name>
</gene>
<feature type="region of interest" description="Disordered" evidence="1">
    <location>
        <begin position="221"/>
        <end position="260"/>
    </location>
</feature>
<evidence type="ECO:0000313" key="3">
    <source>
        <dbReference type="Proteomes" id="UP001218218"/>
    </source>
</evidence>
<evidence type="ECO:0000313" key="2">
    <source>
        <dbReference type="EMBL" id="KAJ7360712.1"/>
    </source>
</evidence>
<organism evidence="2 3">
    <name type="scientific">Mycena albidolilacea</name>
    <dbReference type="NCBI Taxonomy" id="1033008"/>
    <lineage>
        <taxon>Eukaryota</taxon>
        <taxon>Fungi</taxon>
        <taxon>Dikarya</taxon>
        <taxon>Basidiomycota</taxon>
        <taxon>Agaricomycotina</taxon>
        <taxon>Agaricomycetes</taxon>
        <taxon>Agaricomycetidae</taxon>
        <taxon>Agaricales</taxon>
        <taxon>Marasmiineae</taxon>
        <taxon>Mycenaceae</taxon>
        <taxon>Mycena</taxon>
    </lineage>
</organism>
<protein>
    <submittedName>
        <fullName evidence="2">Uncharacterized protein</fullName>
    </submittedName>
</protein>
<name>A0AAD7F0S4_9AGAR</name>